<organism evidence="3 4">
    <name type="scientific">Comamonas aquatica DA1877</name>
    <dbReference type="NCBI Taxonomy" id="1457173"/>
    <lineage>
        <taxon>Bacteria</taxon>
        <taxon>Pseudomonadati</taxon>
        <taxon>Pseudomonadota</taxon>
        <taxon>Betaproteobacteria</taxon>
        <taxon>Burkholderiales</taxon>
        <taxon>Comamonadaceae</taxon>
        <taxon>Comamonas</taxon>
    </lineage>
</organism>
<dbReference type="PROSITE" id="PS50887">
    <property type="entry name" value="GGDEF"/>
    <property type="match status" value="1"/>
</dbReference>
<dbReference type="SUPFAM" id="SSF141868">
    <property type="entry name" value="EAL domain-like"/>
    <property type="match status" value="1"/>
</dbReference>
<feature type="domain" description="EAL" evidence="1">
    <location>
        <begin position="414"/>
        <end position="653"/>
    </location>
</feature>
<dbReference type="Proteomes" id="UP000020766">
    <property type="component" value="Unassembled WGS sequence"/>
</dbReference>
<dbReference type="Gene3D" id="3.30.70.270">
    <property type="match status" value="1"/>
</dbReference>
<dbReference type="Gene3D" id="3.30.110.200">
    <property type="match status" value="1"/>
</dbReference>
<dbReference type="AlphaFoldDB" id="A0A014P454"/>
<dbReference type="EMBL" id="JBOK01000004">
    <property type="protein sequence ID" value="EXU80950.1"/>
    <property type="molecule type" value="Genomic_DNA"/>
</dbReference>
<dbReference type="InterPro" id="IPR001633">
    <property type="entry name" value="EAL_dom"/>
</dbReference>
<dbReference type="Gene3D" id="3.20.20.450">
    <property type="entry name" value="EAL domain"/>
    <property type="match status" value="1"/>
</dbReference>
<dbReference type="InterPro" id="IPR029787">
    <property type="entry name" value="Nucleotide_cyclase"/>
</dbReference>
<comment type="caution">
    <text evidence="3">The sequence shown here is derived from an EMBL/GenBank/DDBJ whole genome shotgun (WGS) entry which is preliminary data.</text>
</comment>
<dbReference type="Pfam" id="PF16448">
    <property type="entry name" value="LapD_MoxY_N"/>
    <property type="match status" value="1"/>
</dbReference>
<protein>
    <submittedName>
        <fullName evidence="3">Diguanylate phosphodiesterase</fullName>
    </submittedName>
</protein>
<dbReference type="SUPFAM" id="SSF55073">
    <property type="entry name" value="Nucleotide cyclase"/>
    <property type="match status" value="1"/>
</dbReference>
<dbReference type="PATRIC" id="fig|1457173.3.peg.834"/>
<evidence type="ECO:0000313" key="4">
    <source>
        <dbReference type="Proteomes" id="UP000020766"/>
    </source>
</evidence>
<evidence type="ECO:0000313" key="3">
    <source>
        <dbReference type="EMBL" id="EXU80950.1"/>
    </source>
</evidence>
<dbReference type="InterPro" id="IPR032244">
    <property type="entry name" value="LapD_MoxY_N"/>
</dbReference>
<gene>
    <name evidence="3" type="ORF">AX13_12550</name>
</gene>
<accession>A0A014P454</accession>
<evidence type="ECO:0000259" key="1">
    <source>
        <dbReference type="PROSITE" id="PS50883"/>
    </source>
</evidence>
<sequence length="653" mass="71594">MSLLKQLLLSVSIAIAGILLGTLAFSIEAARSYLTEQLQSQSENAASSLALSLSQPGNQDPVTQELLMAALFDTGQFAGIRLVAPDEQVLFERERKPLEMQARAPEWFRHMLPLPQPQAERAISDGWRQVGNLSVMVDNRFAMDALWSSSIRMTGLILVAGGAWALFVGLLLRWFRRVLHEEIEAQVLRIGTSQSDVADVGESRVAELTSVSHAIQHTHVRVQQAAQAQTQRIEHLELETNSDPVTQLPNRKYFVNELQKLLLSGPQAQGHVLMVRQRDLQTMNTSYSRHEVDEWLKSVWQQVQQLLADNAQVQAQLARLNGSDFVVLLPGGLGPEGMHMVQQLRKLLQSQNLALGAGQWTRWAFALTAFIGTDTVGDVLSRLDRGLMQAESAGHGDVEYAEATRQPGHMVAGERNWQQLLSMALQTPQALQIAVQPQTSTSLVGTDVRHEASLELHEPDGRVLGGAFFLPAAVRLGMSADYDLQALSLGLQWLGQHPGETLVVRVSVPSLEQDDLVPQVRKLLQSPPAQALGAGLEQLVLELDAHALEVNPARVAELCDETALAHVGVGLRRLDQSPKALWHLPSLPLRYVKLGGYFAEQSLSNPGVRHLLEAMISTAQDQGVRVYITDAVAPEAAAWLRIKGASLPVQSQG</sequence>
<dbReference type="InterPro" id="IPR035919">
    <property type="entry name" value="EAL_sf"/>
</dbReference>
<dbReference type="Gene3D" id="6.20.270.20">
    <property type="entry name" value="LapD/MoxY periplasmic domain"/>
    <property type="match status" value="1"/>
</dbReference>
<dbReference type="InterPro" id="IPR000160">
    <property type="entry name" value="GGDEF_dom"/>
</dbReference>
<dbReference type="PROSITE" id="PS50883">
    <property type="entry name" value="EAL"/>
    <property type="match status" value="1"/>
</dbReference>
<keyword evidence="4" id="KW-1185">Reference proteome</keyword>
<dbReference type="InterPro" id="IPR042461">
    <property type="entry name" value="LapD_MoxY_peri_C"/>
</dbReference>
<evidence type="ECO:0000259" key="2">
    <source>
        <dbReference type="PROSITE" id="PS50887"/>
    </source>
</evidence>
<proteinExistence type="predicted"/>
<dbReference type="PANTHER" id="PTHR33121:SF79">
    <property type="entry name" value="CYCLIC DI-GMP PHOSPHODIESTERASE PDED-RELATED"/>
    <property type="match status" value="1"/>
</dbReference>
<dbReference type="SMART" id="SM00267">
    <property type="entry name" value="GGDEF"/>
    <property type="match status" value="1"/>
</dbReference>
<dbReference type="Pfam" id="PF00563">
    <property type="entry name" value="EAL"/>
    <property type="match status" value="1"/>
</dbReference>
<feature type="domain" description="GGDEF" evidence="2">
    <location>
        <begin position="268"/>
        <end position="403"/>
    </location>
</feature>
<dbReference type="Pfam" id="PF00990">
    <property type="entry name" value="GGDEF"/>
    <property type="match status" value="1"/>
</dbReference>
<dbReference type="SMART" id="SM00052">
    <property type="entry name" value="EAL"/>
    <property type="match status" value="1"/>
</dbReference>
<reference evidence="3 4" key="1">
    <citation type="submission" date="2014-01" db="EMBL/GenBank/DDBJ databases">
        <title>Interspecies Systems Biology Uncovers Metabolites Affecting C. elegans Gene Expression and Life History Traits.</title>
        <authorList>
            <person name="Watson E."/>
            <person name="Macneil L.T."/>
            <person name="Ritter A.D."/>
            <person name="Yilmaz L.S."/>
            <person name="Rosebrock A.P."/>
            <person name="Caudy A.A."/>
            <person name="Walhout A.J."/>
        </authorList>
    </citation>
    <scope>NUCLEOTIDE SEQUENCE [LARGE SCALE GENOMIC DNA]</scope>
    <source>
        <strain evidence="3 4">DA1877</strain>
    </source>
</reference>
<dbReference type="RefSeq" id="WP_043379754.1">
    <property type="nucleotide sequence ID" value="NZ_JBOK01000004.1"/>
</dbReference>
<name>A0A014P454_9BURK</name>
<dbReference type="InterPro" id="IPR050706">
    <property type="entry name" value="Cyclic-di-GMP_PDE-like"/>
</dbReference>
<dbReference type="PANTHER" id="PTHR33121">
    <property type="entry name" value="CYCLIC DI-GMP PHOSPHODIESTERASE PDEF"/>
    <property type="match status" value="1"/>
</dbReference>
<dbReference type="GO" id="GO:0071111">
    <property type="term" value="F:cyclic-guanylate-specific phosphodiesterase activity"/>
    <property type="evidence" value="ECO:0007669"/>
    <property type="project" value="InterPro"/>
</dbReference>
<dbReference type="InterPro" id="IPR043128">
    <property type="entry name" value="Rev_trsase/Diguanyl_cyclase"/>
</dbReference>